<evidence type="ECO:0008006" key="3">
    <source>
        <dbReference type="Google" id="ProtNLM"/>
    </source>
</evidence>
<reference evidence="1 2" key="1">
    <citation type="submission" date="2023-12" db="EMBL/GenBank/DDBJ databases">
        <title>Denitrificimonas halotolerans sp. nov.,a novel species isolated from landfill leachate.</title>
        <authorList>
            <person name="Wang S."/>
        </authorList>
    </citation>
    <scope>NUCLEOTIDE SEQUENCE [LARGE SCALE GENOMIC DNA]</scope>
    <source>
        <strain evidence="1 2">JX-1</strain>
    </source>
</reference>
<comment type="caution">
    <text evidence="1">The sequence shown here is derived from an EMBL/GenBank/DDBJ whole genome shotgun (WGS) entry which is preliminary data.</text>
</comment>
<dbReference type="Proteomes" id="UP001294570">
    <property type="component" value="Unassembled WGS sequence"/>
</dbReference>
<proteinExistence type="predicted"/>
<keyword evidence="2" id="KW-1185">Reference proteome</keyword>
<dbReference type="EMBL" id="JAXIVU010000028">
    <property type="protein sequence ID" value="MDY7220409.1"/>
    <property type="molecule type" value="Genomic_DNA"/>
</dbReference>
<accession>A0ABU5GU66</accession>
<gene>
    <name evidence="1" type="ORF">TOI97_12630</name>
</gene>
<protein>
    <recommendedName>
        <fullName evidence="3">Transposase</fullName>
    </recommendedName>
</protein>
<evidence type="ECO:0000313" key="2">
    <source>
        <dbReference type="Proteomes" id="UP001294570"/>
    </source>
</evidence>
<sequence length="45" mass="5146">MHAKIANHRKDALHKFSRKLVNRCGEIYVGNVSSLKLVRVETVRA</sequence>
<name>A0ABU5GU66_9GAMM</name>
<organism evidence="1 2">
    <name type="scientific">Denitrificimonas halotolerans</name>
    <dbReference type="NCBI Taxonomy" id="3098930"/>
    <lineage>
        <taxon>Bacteria</taxon>
        <taxon>Pseudomonadati</taxon>
        <taxon>Pseudomonadota</taxon>
        <taxon>Gammaproteobacteria</taxon>
        <taxon>Pseudomonadales</taxon>
        <taxon>Pseudomonadaceae</taxon>
        <taxon>Denitrificimonas</taxon>
    </lineage>
</organism>
<evidence type="ECO:0000313" key="1">
    <source>
        <dbReference type="EMBL" id="MDY7220409.1"/>
    </source>
</evidence>